<organism evidence="1 2">
    <name type="scientific">Cephalotrichum gorgonifer</name>
    <dbReference type="NCBI Taxonomy" id="2041049"/>
    <lineage>
        <taxon>Eukaryota</taxon>
        <taxon>Fungi</taxon>
        <taxon>Dikarya</taxon>
        <taxon>Ascomycota</taxon>
        <taxon>Pezizomycotina</taxon>
        <taxon>Sordariomycetes</taxon>
        <taxon>Hypocreomycetidae</taxon>
        <taxon>Microascales</taxon>
        <taxon>Microascaceae</taxon>
        <taxon>Cephalotrichum</taxon>
    </lineage>
</organism>
<protein>
    <submittedName>
        <fullName evidence="1">Uncharacterized protein</fullName>
    </submittedName>
</protein>
<evidence type="ECO:0000313" key="2">
    <source>
        <dbReference type="Proteomes" id="UP001187682"/>
    </source>
</evidence>
<sequence length="960" mass="108486">MASTGQAFSQTLKEITSTKLNELSKRYSSFEEAKLALLSSLKSEDDPISRLERLSAGIKKCLSIKVDKSGVVVAGNTKHSVEETKLKNFDRFFAQARYDPSVSAEMIKSWESVLLERLEMQSLKFQYASLYGKLVTEWLSADQVTQKRKRDDSDSRSNEATKKARTESREVWQSFVFSESSVDPTTIRSYLDELFGAQDPENSKPFNALKRLRSLVEQFEITLSTPGQFSKESLTWAIDGLLSSGLITGDDRDVLKGFKSNPVILAEIADVLNMRLHALDSWSWGDEVTLEQTRKISGVYNIHMHEDILQAIFLQVLGIKWSVFFKNSFGSLRQFVGAWKPMGQGVSPEEKARLAHYLGPMTETGSLRKMRENIYGKRYFMAHLRDIEGHEGGAAEGEEEVDYSMNLSLQAQQPMMQQQMMQQQAMKMRALQQQSAQARAMAIINDDGDLDDADMQSPLGVKQRLLHLLATEIDINTRLHGELTAFHFVFESWNPLLPHETILAVLDFFGVSATWRTFFSKFLRAPLKWADAEDGTEPRIRRRGTPALHALSEVFGETVLFCLDFAVNQSTNGNVLWRVHDDAWLWSPSHAVAVKAWKTVQDFAAVTGVSIDSKKAGSVRISKDRSATLPIDESLPAGPIRWGFLVLSPETGRFEIDDALVNTHIQELQRQLRGSEKSIFSFIQTWNSYAATFFSSNFGIPANCFGRGHVDKMLETHNRIQKEVFSGSGDDDVKSMGSVVAYLKKILSDRFAVENTPDGFFYFPAELGGLDLKSPFITLLQIRDSVPVSSTDIFSAVAKSEREAYEREKTAYIGRMTNNIRYDANNMHNPGFNAQHARDQAAASTKFLSFAEFIKYREEFNFRHSFQVSHAFKRLMAKPMERSIDLDDSLEISNAIPMVEKLLSESPGKPRSVDAYWKWVMMMYGPEVYSRFGGLSIVEQGLLPMGMVSIFKETRVEWQG</sequence>
<keyword evidence="2" id="KW-1185">Reference proteome</keyword>
<dbReference type="PANTHER" id="PTHR37015:SF2">
    <property type="entry name" value="REVERSE TRANSCRIPTASE DOMAIN-CONTAINING PROTEIN"/>
    <property type="match status" value="1"/>
</dbReference>
<comment type="caution">
    <text evidence="1">The sequence shown here is derived from an EMBL/GenBank/DDBJ whole genome shotgun (WGS) entry which is preliminary data.</text>
</comment>
<reference evidence="1" key="1">
    <citation type="submission" date="2018-03" db="EMBL/GenBank/DDBJ databases">
        <authorList>
            <person name="Guldener U."/>
        </authorList>
    </citation>
    <scope>NUCLEOTIDE SEQUENCE</scope>
</reference>
<dbReference type="PANTHER" id="PTHR37015">
    <property type="entry name" value="REVERSE TRANSCRIPTASE DOMAIN-CONTAINING PROTEIN"/>
    <property type="match status" value="1"/>
</dbReference>
<evidence type="ECO:0000313" key="1">
    <source>
        <dbReference type="EMBL" id="SPO02045.1"/>
    </source>
</evidence>
<dbReference type="EMBL" id="ONZQ02000005">
    <property type="protein sequence ID" value="SPO02045.1"/>
    <property type="molecule type" value="Genomic_DNA"/>
</dbReference>
<gene>
    <name evidence="1" type="ORF">DNG_04718</name>
</gene>
<proteinExistence type="predicted"/>
<dbReference type="Proteomes" id="UP001187682">
    <property type="component" value="Unassembled WGS sequence"/>
</dbReference>
<accession>A0AAE8MX65</accession>
<dbReference type="AlphaFoldDB" id="A0AAE8MX65"/>
<name>A0AAE8MX65_9PEZI</name>